<dbReference type="SUPFAM" id="SSF51735">
    <property type="entry name" value="NAD(P)-binding Rossmann-fold domains"/>
    <property type="match status" value="1"/>
</dbReference>
<dbReference type="EMBL" id="BMJD01000006">
    <property type="protein sequence ID" value="GGB36802.1"/>
    <property type="molecule type" value="Genomic_DNA"/>
</dbReference>
<dbReference type="RefSeq" id="WP_088053130.1">
    <property type="nucleotide sequence ID" value="NZ_BMJD01000006.1"/>
</dbReference>
<accession>A0A9W5TW32</accession>
<keyword evidence="5" id="KW-1185">Reference proteome</keyword>
<dbReference type="GO" id="GO:0034220">
    <property type="term" value="P:monoatomic ion transmembrane transport"/>
    <property type="evidence" value="ECO:0007669"/>
    <property type="project" value="UniProtKB-KW"/>
</dbReference>
<dbReference type="GO" id="GO:0005886">
    <property type="term" value="C:plasma membrane"/>
    <property type="evidence" value="ECO:0007669"/>
    <property type="project" value="UniProtKB-SubCell"/>
</dbReference>
<feature type="transmembrane region" description="Helical" evidence="2">
    <location>
        <begin position="15"/>
        <end position="36"/>
    </location>
</feature>
<reference evidence="4" key="1">
    <citation type="journal article" date="2014" name="Int. J. Syst. Evol. Microbiol.">
        <title>Complete genome sequence of Corynebacterium casei LMG S-19264T (=DSM 44701T), isolated from a smear-ripened cheese.</title>
        <authorList>
            <consortium name="US DOE Joint Genome Institute (JGI-PGF)"/>
            <person name="Walter F."/>
            <person name="Albersmeier A."/>
            <person name="Kalinowski J."/>
            <person name="Ruckert C."/>
        </authorList>
    </citation>
    <scope>NUCLEOTIDE SEQUENCE</scope>
    <source>
        <strain evidence="4">CGMCC 1.15454</strain>
    </source>
</reference>
<name>A0A9W5TW32_9BACI</name>
<feature type="transmembrane region" description="Helical" evidence="2">
    <location>
        <begin position="42"/>
        <end position="61"/>
    </location>
</feature>
<dbReference type="PANTHER" id="PTHR43833">
    <property type="entry name" value="POTASSIUM CHANNEL PROTEIN 2-RELATED-RELATED"/>
    <property type="match status" value="1"/>
</dbReference>
<dbReference type="InterPro" id="IPR036291">
    <property type="entry name" value="NAD(P)-bd_dom_sf"/>
</dbReference>
<organism evidence="4 5">
    <name type="scientific">Lentibacillus populi</name>
    <dbReference type="NCBI Taxonomy" id="1827502"/>
    <lineage>
        <taxon>Bacteria</taxon>
        <taxon>Bacillati</taxon>
        <taxon>Bacillota</taxon>
        <taxon>Bacilli</taxon>
        <taxon>Bacillales</taxon>
        <taxon>Bacillaceae</taxon>
        <taxon>Lentibacillus</taxon>
    </lineage>
</organism>
<keyword evidence="2" id="KW-0472">Membrane</keyword>
<dbReference type="GO" id="GO:0006813">
    <property type="term" value="P:potassium ion transport"/>
    <property type="evidence" value="ECO:0007669"/>
    <property type="project" value="InterPro"/>
</dbReference>
<dbReference type="Gene3D" id="3.40.50.720">
    <property type="entry name" value="NAD(P)-binding Rossmann-like Domain"/>
    <property type="match status" value="1"/>
</dbReference>
<comment type="subcellular location">
    <subcellularLocation>
        <location evidence="1">Cell membrane</location>
        <topology evidence="1">Multi-pass membrane protein</topology>
    </subcellularLocation>
</comment>
<dbReference type="SUPFAM" id="SSF81324">
    <property type="entry name" value="Voltage-gated potassium channels"/>
    <property type="match status" value="1"/>
</dbReference>
<dbReference type="AlphaFoldDB" id="A0A9W5TW32"/>
<dbReference type="Pfam" id="PF02254">
    <property type="entry name" value="TrkA_N"/>
    <property type="match status" value="1"/>
</dbReference>
<keyword evidence="4" id="KW-0407">Ion channel</keyword>
<keyword evidence="4" id="KW-0406">Ion transport</keyword>
<keyword evidence="2" id="KW-1133">Transmembrane helix</keyword>
<evidence type="ECO:0000256" key="2">
    <source>
        <dbReference type="SAM" id="Phobius"/>
    </source>
</evidence>
<evidence type="ECO:0000313" key="5">
    <source>
        <dbReference type="Proteomes" id="UP000621492"/>
    </source>
</evidence>
<proteinExistence type="predicted"/>
<dbReference type="InterPro" id="IPR003148">
    <property type="entry name" value="RCK_N"/>
</dbReference>
<evidence type="ECO:0000313" key="4">
    <source>
        <dbReference type="EMBL" id="GGB36802.1"/>
    </source>
</evidence>
<dbReference type="Pfam" id="PF07885">
    <property type="entry name" value="Ion_trans_2"/>
    <property type="match status" value="1"/>
</dbReference>
<dbReference type="PROSITE" id="PS51201">
    <property type="entry name" value="RCK_N"/>
    <property type="match status" value="1"/>
</dbReference>
<comment type="caution">
    <text evidence="4">The sequence shown here is derived from an EMBL/GenBank/DDBJ whole genome shotgun (WGS) entry which is preliminary data.</text>
</comment>
<gene>
    <name evidence="4" type="primary">yugO</name>
    <name evidence="4" type="ORF">GCM10011409_12810</name>
</gene>
<evidence type="ECO:0000259" key="3">
    <source>
        <dbReference type="PROSITE" id="PS51201"/>
    </source>
</evidence>
<dbReference type="InterPro" id="IPR050721">
    <property type="entry name" value="Trk_Ktr_HKT_K-transport"/>
</dbReference>
<keyword evidence="2" id="KW-0812">Transmembrane</keyword>
<keyword evidence="4" id="KW-0813">Transport</keyword>
<sequence length="333" mass="37726">MSIEIFKHIYYRLPVFVRLLLTIFLVMILFGIIIHFVEPEQFPTIFIGVWWAFVTGATVGYGDVVPLTTTGRVIGILLILSGGGLLTFYITHISAATIQHEQDLSKGKVAFKASNHVIFVGWNERTRQLVNLTTKHDPNIEIVLIDRTLTHLPYKQFPVHFIHGDATEDATLHQANIKLAKSVVITADHIKKERQADHNTILTTVAVRGNNQHVPIVAEILSKSQIENAIRAGATTIIRSNDFMSVLLYHELFNRKETEPYETILHLLSSQHFDQVKLPDELAGKTFQQAIVYFFDKKSLLLGIIRNQEWQINPPINSKMKEGDTLLTMSGQQ</sequence>
<dbReference type="InterPro" id="IPR013099">
    <property type="entry name" value="K_chnl_dom"/>
</dbReference>
<evidence type="ECO:0000256" key="1">
    <source>
        <dbReference type="ARBA" id="ARBA00004651"/>
    </source>
</evidence>
<reference evidence="4" key="2">
    <citation type="submission" date="2020-09" db="EMBL/GenBank/DDBJ databases">
        <authorList>
            <person name="Sun Q."/>
            <person name="Zhou Y."/>
        </authorList>
    </citation>
    <scope>NUCLEOTIDE SEQUENCE</scope>
    <source>
        <strain evidence="4">CGMCC 1.15454</strain>
    </source>
</reference>
<feature type="transmembrane region" description="Helical" evidence="2">
    <location>
        <begin position="73"/>
        <end position="91"/>
    </location>
</feature>
<dbReference type="Gene3D" id="1.10.287.70">
    <property type="match status" value="1"/>
</dbReference>
<feature type="domain" description="RCK N-terminal" evidence="3">
    <location>
        <begin position="114"/>
        <end position="239"/>
    </location>
</feature>
<protein>
    <submittedName>
        <fullName evidence="4">Potassium channel protein YugO</fullName>
    </submittedName>
</protein>
<dbReference type="Proteomes" id="UP000621492">
    <property type="component" value="Unassembled WGS sequence"/>
</dbReference>
<dbReference type="PANTHER" id="PTHR43833:SF9">
    <property type="entry name" value="POTASSIUM CHANNEL PROTEIN YUGO-RELATED"/>
    <property type="match status" value="1"/>
</dbReference>